<dbReference type="Proteomes" id="UP000759537">
    <property type="component" value="Unassembled WGS sequence"/>
</dbReference>
<accession>A0A9P5N479</accession>
<organism evidence="3 4">
    <name type="scientific">Russula ochroleuca</name>
    <dbReference type="NCBI Taxonomy" id="152965"/>
    <lineage>
        <taxon>Eukaryota</taxon>
        <taxon>Fungi</taxon>
        <taxon>Dikarya</taxon>
        <taxon>Basidiomycota</taxon>
        <taxon>Agaricomycotina</taxon>
        <taxon>Agaricomycetes</taxon>
        <taxon>Russulales</taxon>
        <taxon>Russulaceae</taxon>
        <taxon>Russula</taxon>
    </lineage>
</organism>
<dbReference type="PANTHER" id="PTHR43709">
    <property type="entry name" value="ACONITATE ISOMERASE-RELATED"/>
    <property type="match status" value="1"/>
</dbReference>
<dbReference type="PANTHER" id="PTHR43709:SF2">
    <property type="entry name" value="DUF453 DOMAIN PROTEIN (AFU_ORTHOLOGUE AFUA_6G00360)"/>
    <property type="match status" value="1"/>
</dbReference>
<reference evidence="3" key="2">
    <citation type="journal article" date="2020" name="Nat. Commun.">
        <title>Large-scale genome sequencing of mycorrhizal fungi provides insights into the early evolution of symbiotic traits.</title>
        <authorList>
            <person name="Miyauchi S."/>
            <person name="Kiss E."/>
            <person name="Kuo A."/>
            <person name="Drula E."/>
            <person name="Kohler A."/>
            <person name="Sanchez-Garcia M."/>
            <person name="Morin E."/>
            <person name="Andreopoulos B."/>
            <person name="Barry K.W."/>
            <person name="Bonito G."/>
            <person name="Buee M."/>
            <person name="Carver A."/>
            <person name="Chen C."/>
            <person name="Cichocki N."/>
            <person name="Clum A."/>
            <person name="Culley D."/>
            <person name="Crous P.W."/>
            <person name="Fauchery L."/>
            <person name="Girlanda M."/>
            <person name="Hayes R.D."/>
            <person name="Keri Z."/>
            <person name="LaButti K."/>
            <person name="Lipzen A."/>
            <person name="Lombard V."/>
            <person name="Magnuson J."/>
            <person name="Maillard F."/>
            <person name="Murat C."/>
            <person name="Nolan M."/>
            <person name="Ohm R.A."/>
            <person name="Pangilinan J."/>
            <person name="Pereira M.F."/>
            <person name="Perotto S."/>
            <person name="Peter M."/>
            <person name="Pfister S."/>
            <person name="Riley R."/>
            <person name="Sitrit Y."/>
            <person name="Stielow J.B."/>
            <person name="Szollosi G."/>
            <person name="Zifcakova L."/>
            <person name="Stursova M."/>
            <person name="Spatafora J.W."/>
            <person name="Tedersoo L."/>
            <person name="Vaario L.M."/>
            <person name="Yamada A."/>
            <person name="Yan M."/>
            <person name="Wang P."/>
            <person name="Xu J."/>
            <person name="Bruns T."/>
            <person name="Baldrian P."/>
            <person name="Vilgalys R."/>
            <person name="Dunand C."/>
            <person name="Henrissat B."/>
            <person name="Grigoriev I.V."/>
            <person name="Hibbett D."/>
            <person name="Nagy L.G."/>
            <person name="Martin F.M."/>
        </authorList>
    </citation>
    <scope>NUCLEOTIDE SEQUENCE</scope>
    <source>
        <strain evidence="3">Prilba</strain>
    </source>
</reference>
<evidence type="ECO:0000313" key="4">
    <source>
        <dbReference type="Proteomes" id="UP000759537"/>
    </source>
</evidence>
<evidence type="ECO:0000313" key="3">
    <source>
        <dbReference type="EMBL" id="KAF8485968.1"/>
    </source>
</evidence>
<protein>
    <submittedName>
        <fullName evidence="3">PrpF protein</fullName>
    </submittedName>
</protein>
<keyword evidence="4" id="KW-1185">Reference proteome</keyword>
<dbReference type="EMBL" id="WHVB01000002">
    <property type="protein sequence ID" value="KAF8485968.1"/>
    <property type="molecule type" value="Genomic_DNA"/>
</dbReference>
<dbReference type="AlphaFoldDB" id="A0A9P5N479"/>
<comment type="caution">
    <text evidence="3">The sequence shown here is derived from an EMBL/GenBank/DDBJ whole genome shotgun (WGS) entry which is preliminary data.</text>
</comment>
<evidence type="ECO:0000256" key="1">
    <source>
        <dbReference type="ARBA" id="ARBA00007673"/>
    </source>
</evidence>
<dbReference type="GO" id="GO:0016853">
    <property type="term" value="F:isomerase activity"/>
    <property type="evidence" value="ECO:0007669"/>
    <property type="project" value="UniProtKB-KW"/>
</dbReference>
<dbReference type="SUPFAM" id="SSF54506">
    <property type="entry name" value="Diaminopimelate epimerase-like"/>
    <property type="match status" value="2"/>
</dbReference>
<name>A0A9P5N479_9AGAM</name>
<comment type="similarity">
    <text evidence="1">Belongs to the PrpF family.</text>
</comment>
<sequence>MASLCLIRAPFSATSVLRSARCSSSVSGVANPIPASFLRGGTSKGIFLNRAHLPPVQSQWDTVFLGIMGSPDAQYGRQLNGMGGGASSLSKICVVGSPSEAQKAAGIDVEYTFAQVGIRDSVIDYSGNCGNLSSMVGVFAVDEDMCTPQVTQGPRMTGTVRTFNTNTNKRIDNTFFVTQTGGRCVPVLDGERASIAGVPGRASPILLDFVAPSGARTGHLLPTGCPQETVTISLSDNSREEEKEDVTLPVSLVDATNPTVFTSERGLRAALGRTPNDAVPIDYAELSVVEALERVRQAGARLMGLDPLAQAQPKVAVLGPVPPDDDGDGDADIVVNAFSMGVLHRAVPMTVGLCLGVAACVPRTLAWEAVGGRRDPGTGTGTRSELLRIRHPSGVVEVGAELGRSGEVKSARVMRTGRRLMKGSVWW</sequence>
<evidence type="ECO:0000256" key="2">
    <source>
        <dbReference type="ARBA" id="ARBA00023235"/>
    </source>
</evidence>
<dbReference type="InterPro" id="IPR007400">
    <property type="entry name" value="PrpF-like"/>
</dbReference>
<proteinExistence type="inferred from homology"/>
<dbReference type="Pfam" id="PF04303">
    <property type="entry name" value="PrpF"/>
    <property type="match status" value="1"/>
</dbReference>
<keyword evidence="2" id="KW-0413">Isomerase</keyword>
<gene>
    <name evidence="3" type="ORF">DFH94DRAFT_709321</name>
</gene>
<dbReference type="OrthoDB" id="10267539at2759"/>
<reference evidence="3" key="1">
    <citation type="submission" date="2019-10" db="EMBL/GenBank/DDBJ databases">
        <authorList>
            <consortium name="DOE Joint Genome Institute"/>
            <person name="Kuo A."/>
            <person name="Miyauchi S."/>
            <person name="Kiss E."/>
            <person name="Drula E."/>
            <person name="Kohler A."/>
            <person name="Sanchez-Garcia M."/>
            <person name="Andreopoulos B."/>
            <person name="Barry K.W."/>
            <person name="Bonito G."/>
            <person name="Buee M."/>
            <person name="Carver A."/>
            <person name="Chen C."/>
            <person name="Cichocki N."/>
            <person name="Clum A."/>
            <person name="Culley D."/>
            <person name="Crous P.W."/>
            <person name="Fauchery L."/>
            <person name="Girlanda M."/>
            <person name="Hayes R."/>
            <person name="Keri Z."/>
            <person name="LaButti K."/>
            <person name="Lipzen A."/>
            <person name="Lombard V."/>
            <person name="Magnuson J."/>
            <person name="Maillard F."/>
            <person name="Morin E."/>
            <person name="Murat C."/>
            <person name="Nolan M."/>
            <person name="Ohm R."/>
            <person name="Pangilinan J."/>
            <person name="Pereira M."/>
            <person name="Perotto S."/>
            <person name="Peter M."/>
            <person name="Riley R."/>
            <person name="Sitrit Y."/>
            <person name="Stielow B."/>
            <person name="Szollosi G."/>
            <person name="Zifcakova L."/>
            <person name="Stursova M."/>
            <person name="Spatafora J.W."/>
            <person name="Tedersoo L."/>
            <person name="Vaario L.-M."/>
            <person name="Yamada A."/>
            <person name="Yan M."/>
            <person name="Wang P."/>
            <person name="Xu J."/>
            <person name="Bruns T."/>
            <person name="Baldrian P."/>
            <person name="Vilgalys R."/>
            <person name="Henrissat B."/>
            <person name="Grigoriev I.V."/>
            <person name="Hibbett D."/>
            <person name="Nagy L.G."/>
            <person name="Martin F.M."/>
        </authorList>
    </citation>
    <scope>NUCLEOTIDE SEQUENCE</scope>
    <source>
        <strain evidence="3">Prilba</strain>
    </source>
</reference>
<dbReference type="Gene3D" id="3.10.310.10">
    <property type="entry name" value="Diaminopimelate Epimerase, Chain A, domain 1"/>
    <property type="match status" value="2"/>
</dbReference>